<keyword evidence="3" id="KW-1185">Reference proteome</keyword>
<dbReference type="AlphaFoldDB" id="A0A1M7NP89"/>
<evidence type="ECO:0008006" key="4">
    <source>
        <dbReference type="Google" id="ProtNLM"/>
    </source>
</evidence>
<reference evidence="2 3" key="1">
    <citation type="submission" date="2016-11" db="EMBL/GenBank/DDBJ databases">
        <authorList>
            <person name="Jaros S."/>
            <person name="Januszkiewicz K."/>
            <person name="Wedrychowicz H."/>
        </authorList>
    </citation>
    <scope>NUCLEOTIDE SEQUENCE [LARGE SCALE GENOMIC DNA]</scope>
    <source>
        <strain evidence="2 3">DSM 46144</strain>
    </source>
</reference>
<sequence length="636" mass="68722">MPERPGRSMPENVKPREVDRPPTGTSRWGRRGLVTGVLAAAGLAVAACSKDDEPTKKVSGDKVDAAPAGNSDAPVDGADPSQTAGGSQTAGTSPTGGDSTTKSLDRSTGAGSRRPSGRQARTVRTYSERDESYMGAKAGRQLRSRPSVPAKLYSGPAAAATGTKVTSPLVFTADPVLHLVRRTTFGASPELVAEVRKTGIDAWLSQQLQPESVTESGDVAKAESVFSTHGKSIKQLRADKERLGDQRPYADQENVRLTIARQIWSQRQLFEVMVDFWNDLFHVANPFDGSEMVRASFDADVIRKHALGSYKDMFLAGNRHPALLRYLNQDQSRKDRVNENLGRENMELYSVGVDGGYTEVDVRQAALLQTGRLIKDDEFFYDPNAHHVGAIKVMGFSHPNSSADGGLDAGDEYLSYLALHPSTAERIARQLCLHFVSDTPPATLVARLKKSYLDNRSSIVPVLLTLFSSSEFWGSVGLKVRRPMEYVVATHRALGVRPGAELADGLSAVHNRMRELGQYPMGQPSPNGYPRVFTAWASAGTMIEEWNEARSLVAGGRKGFTFVKPEELVEDPPATAGEFVDALSVRLVGQKLPAKDRAAVLSVSGLTADATVDATFNGAVTAVARTILASPYHSFK</sequence>
<evidence type="ECO:0000313" key="2">
    <source>
        <dbReference type="EMBL" id="SHN05808.1"/>
    </source>
</evidence>
<dbReference type="Pfam" id="PF08811">
    <property type="entry name" value="DUF1800"/>
    <property type="match status" value="1"/>
</dbReference>
<gene>
    <name evidence="2" type="ORF">SAMN05443668_102760</name>
</gene>
<feature type="compositionally biased region" description="Basic and acidic residues" evidence="1">
    <location>
        <begin position="49"/>
        <end position="64"/>
    </location>
</feature>
<dbReference type="STRING" id="134849.SAMN05443668_102760"/>
<proteinExistence type="predicted"/>
<dbReference type="InterPro" id="IPR014917">
    <property type="entry name" value="DUF1800"/>
</dbReference>
<feature type="compositionally biased region" description="Polar residues" evidence="1">
    <location>
        <begin position="80"/>
        <end position="102"/>
    </location>
</feature>
<protein>
    <recommendedName>
        <fullName evidence="4">DUF1800 domain-containing protein</fullName>
    </recommendedName>
</protein>
<evidence type="ECO:0000313" key="3">
    <source>
        <dbReference type="Proteomes" id="UP000184440"/>
    </source>
</evidence>
<name>A0A1M7NP89_9ACTN</name>
<dbReference type="EMBL" id="FRCS01000002">
    <property type="protein sequence ID" value="SHN05808.1"/>
    <property type="molecule type" value="Genomic_DNA"/>
</dbReference>
<dbReference type="Proteomes" id="UP000184440">
    <property type="component" value="Unassembled WGS sequence"/>
</dbReference>
<evidence type="ECO:0000256" key="1">
    <source>
        <dbReference type="SAM" id="MobiDB-lite"/>
    </source>
</evidence>
<organism evidence="2 3">
    <name type="scientific">Cryptosporangium aurantiacum</name>
    <dbReference type="NCBI Taxonomy" id="134849"/>
    <lineage>
        <taxon>Bacteria</taxon>
        <taxon>Bacillati</taxon>
        <taxon>Actinomycetota</taxon>
        <taxon>Actinomycetes</taxon>
        <taxon>Cryptosporangiales</taxon>
        <taxon>Cryptosporangiaceae</taxon>
        <taxon>Cryptosporangium</taxon>
    </lineage>
</organism>
<accession>A0A1M7NP89</accession>
<feature type="region of interest" description="Disordered" evidence="1">
    <location>
        <begin position="47"/>
        <end position="148"/>
    </location>
</feature>
<feature type="region of interest" description="Disordered" evidence="1">
    <location>
        <begin position="1"/>
        <end position="32"/>
    </location>
</feature>
<dbReference type="OrthoDB" id="9772295at2"/>